<evidence type="ECO:0000256" key="6">
    <source>
        <dbReference type="ARBA" id="ARBA00022722"/>
    </source>
</evidence>
<feature type="compositionally biased region" description="Basic and acidic residues" evidence="22">
    <location>
        <begin position="198"/>
        <end position="228"/>
    </location>
</feature>
<evidence type="ECO:0000256" key="18">
    <source>
        <dbReference type="ARBA" id="ARBA00023254"/>
    </source>
</evidence>
<evidence type="ECO:0000259" key="23">
    <source>
        <dbReference type="Pfam" id="PF02732"/>
    </source>
</evidence>
<keyword evidence="10" id="KW-0498">Mitosis</keyword>
<evidence type="ECO:0000256" key="5">
    <source>
        <dbReference type="ARBA" id="ARBA00022618"/>
    </source>
</evidence>
<keyword evidence="19" id="KW-0131">Cell cycle</keyword>
<comment type="cofactor">
    <cofactor evidence="1">
        <name>Ca(2+)</name>
        <dbReference type="ChEBI" id="CHEBI:29108"/>
    </cofactor>
</comment>
<dbReference type="EMBL" id="LR746269">
    <property type="protein sequence ID" value="CAA7397795.1"/>
    <property type="molecule type" value="Genomic_DNA"/>
</dbReference>
<dbReference type="InterPro" id="IPR033310">
    <property type="entry name" value="Mms4/EME1/EME2"/>
</dbReference>
<keyword evidence="8" id="KW-0255">Endonuclease</keyword>
<dbReference type="GO" id="GO:0006310">
    <property type="term" value="P:DNA recombination"/>
    <property type="evidence" value="ECO:0007669"/>
    <property type="project" value="UniProtKB-KW"/>
</dbReference>
<keyword evidence="17" id="KW-0539">Nucleus</keyword>
<sequence>MACRTQPPIAVDILSDDEEDDVDPLVDGFVPDSLSPRRRKKAVGRRGASPPPPPPTSQPLSVFILVDDDPTPQKKPSLEISTPCFVAETPMTPSSDPVILPCSRHLLRNSAAGKKSDKYPGINKFICLESDDEETRGQSGKESPRIEMMAAEIERRSEVGCSGNTECSHYEGDIALEHIVGTKRTSRNCLPDNSNKGRIRDERMARKKQLKEEKGRLNEEKKRKRQEEKLAKEVMKAEAAEMKKLHREKQKWEKGKFALKCIVAEIDAKVVENGSVGGHLLTRFAEKGISFRITSNPIERSILWKMNVPDELSQLSLMGSEVQYVLLIYEAEEFCSLVRNGVLLDHVCRVQSCYPSFTVCYLTNRLMSYISKWEQSQYKNKSNVDFSVRPPVEEVLSKLTTHFTRVHSRLCMDEADVADHIVGLTCSLATCQFRRKITRLSVNANGSLVSKDFIDRRLIKGNVWLKALVAIPKVQPRFAVAIWKRYPTMRSLLDVYMDPSKPVHEKEFLLQGLPVEGLLGGEGRRLGETCSKRVYRVLMAQNGAVMTDDAEDGADFFGP</sequence>
<keyword evidence="6" id="KW-0540">Nuclease</keyword>
<comment type="similarity">
    <text evidence="4">Belongs to the EME1/MMS4 family.</text>
</comment>
<accession>A0A7I8KLF2</accession>
<dbReference type="Proteomes" id="UP000663760">
    <property type="component" value="Chromosome 6"/>
</dbReference>
<keyword evidence="16" id="KW-0234">DNA repair</keyword>
<dbReference type="GO" id="GO:0005634">
    <property type="term" value="C:nucleus"/>
    <property type="evidence" value="ECO:0007669"/>
    <property type="project" value="UniProtKB-SubCell"/>
</dbReference>
<proteinExistence type="inferred from homology"/>
<evidence type="ECO:0000313" key="24">
    <source>
        <dbReference type="EMBL" id="CAA7397795.1"/>
    </source>
</evidence>
<feature type="compositionally biased region" description="Polar residues" evidence="22">
    <location>
        <begin position="187"/>
        <end position="196"/>
    </location>
</feature>
<comment type="cofactor">
    <cofactor evidence="2">
        <name>Mg(2+)</name>
        <dbReference type="ChEBI" id="CHEBI:18420"/>
    </cofactor>
</comment>
<evidence type="ECO:0000256" key="4">
    <source>
        <dbReference type="ARBA" id="ARBA00005313"/>
    </source>
</evidence>
<keyword evidence="15" id="KW-0233">DNA recombination</keyword>
<evidence type="ECO:0000256" key="16">
    <source>
        <dbReference type="ARBA" id="ARBA00023204"/>
    </source>
</evidence>
<feature type="compositionally biased region" description="Acidic residues" evidence="22">
    <location>
        <begin position="14"/>
        <end position="24"/>
    </location>
</feature>
<comment type="subcellular location">
    <subcellularLocation>
        <location evidence="3">Nucleus</location>
    </subcellularLocation>
</comment>
<dbReference type="FunFam" id="1.10.150.670:FF:000007">
    <property type="entry name" value="Crossover junction endonuclease EME1B"/>
    <property type="match status" value="1"/>
</dbReference>
<keyword evidence="12" id="KW-0106">Calcium</keyword>
<dbReference type="GO" id="GO:0051301">
    <property type="term" value="P:cell division"/>
    <property type="evidence" value="ECO:0007669"/>
    <property type="project" value="UniProtKB-KW"/>
</dbReference>
<evidence type="ECO:0000256" key="21">
    <source>
        <dbReference type="ARBA" id="ARBA00066032"/>
    </source>
</evidence>
<evidence type="ECO:0000256" key="2">
    <source>
        <dbReference type="ARBA" id="ARBA00001946"/>
    </source>
</evidence>
<dbReference type="Pfam" id="PF02732">
    <property type="entry name" value="ERCC4"/>
    <property type="match status" value="1"/>
</dbReference>
<evidence type="ECO:0000313" key="25">
    <source>
        <dbReference type="Proteomes" id="UP000663760"/>
    </source>
</evidence>
<evidence type="ECO:0000256" key="1">
    <source>
        <dbReference type="ARBA" id="ARBA00001913"/>
    </source>
</evidence>
<keyword evidence="14" id="KW-0175">Coiled coil</keyword>
<dbReference type="OrthoDB" id="343092at2759"/>
<dbReference type="AlphaFoldDB" id="A0A7I8KLF2"/>
<dbReference type="GO" id="GO:0046872">
    <property type="term" value="F:metal ion binding"/>
    <property type="evidence" value="ECO:0007669"/>
    <property type="project" value="UniProtKB-KW"/>
</dbReference>
<dbReference type="GO" id="GO:0016787">
    <property type="term" value="F:hydrolase activity"/>
    <property type="evidence" value="ECO:0007669"/>
    <property type="project" value="UniProtKB-KW"/>
</dbReference>
<dbReference type="GO" id="GO:0051321">
    <property type="term" value="P:meiotic cell cycle"/>
    <property type="evidence" value="ECO:0007669"/>
    <property type="project" value="UniProtKB-KW"/>
</dbReference>
<evidence type="ECO:0000256" key="7">
    <source>
        <dbReference type="ARBA" id="ARBA00022723"/>
    </source>
</evidence>
<evidence type="ECO:0000256" key="15">
    <source>
        <dbReference type="ARBA" id="ARBA00023172"/>
    </source>
</evidence>
<evidence type="ECO:0000256" key="11">
    <source>
        <dbReference type="ARBA" id="ARBA00022801"/>
    </source>
</evidence>
<evidence type="ECO:0000256" key="10">
    <source>
        <dbReference type="ARBA" id="ARBA00022776"/>
    </source>
</evidence>
<evidence type="ECO:0000256" key="8">
    <source>
        <dbReference type="ARBA" id="ARBA00022759"/>
    </source>
</evidence>
<keyword evidence="11" id="KW-0378">Hydrolase</keyword>
<evidence type="ECO:0000256" key="9">
    <source>
        <dbReference type="ARBA" id="ARBA00022763"/>
    </source>
</evidence>
<gene>
    <name evidence="24" type="ORF">SI8410_06008460</name>
</gene>
<evidence type="ECO:0000256" key="12">
    <source>
        <dbReference type="ARBA" id="ARBA00022837"/>
    </source>
</evidence>
<evidence type="ECO:0000256" key="20">
    <source>
        <dbReference type="ARBA" id="ARBA00059712"/>
    </source>
</evidence>
<feature type="region of interest" description="Disordered" evidence="22">
    <location>
        <begin position="187"/>
        <end position="228"/>
    </location>
</feature>
<evidence type="ECO:0000256" key="13">
    <source>
        <dbReference type="ARBA" id="ARBA00022842"/>
    </source>
</evidence>
<evidence type="ECO:0000256" key="14">
    <source>
        <dbReference type="ARBA" id="ARBA00023054"/>
    </source>
</evidence>
<keyword evidence="13" id="KW-0460">Magnesium</keyword>
<keyword evidence="7" id="KW-0479">Metal-binding</keyword>
<feature type="region of interest" description="Disordered" evidence="22">
    <location>
        <begin position="1"/>
        <end position="62"/>
    </location>
</feature>
<dbReference type="GO" id="GO:0048476">
    <property type="term" value="C:Holliday junction resolvase complex"/>
    <property type="evidence" value="ECO:0007669"/>
    <property type="project" value="InterPro"/>
</dbReference>
<evidence type="ECO:0000256" key="3">
    <source>
        <dbReference type="ARBA" id="ARBA00004123"/>
    </source>
</evidence>
<comment type="subunit">
    <text evidence="21">Forms a heterodimer with MUS81.</text>
</comment>
<dbReference type="GO" id="GO:0006281">
    <property type="term" value="P:DNA repair"/>
    <property type="evidence" value="ECO:0007669"/>
    <property type="project" value="UniProtKB-KW"/>
</dbReference>
<keyword evidence="5" id="KW-0132">Cell division</keyword>
<dbReference type="CDD" id="cd20083">
    <property type="entry name" value="XPF_nuclease_EME"/>
    <property type="match status" value="1"/>
</dbReference>
<dbReference type="Gene3D" id="1.10.150.670">
    <property type="entry name" value="Crossover junction endonuclease EME1, DNA-binding domain"/>
    <property type="match status" value="1"/>
</dbReference>
<dbReference type="PANTHER" id="PTHR21077:SF5">
    <property type="entry name" value="CROSSOVER JUNCTION ENDONUCLEASE MMS4"/>
    <property type="match status" value="1"/>
</dbReference>
<keyword evidence="18" id="KW-0469">Meiosis</keyword>
<keyword evidence="9" id="KW-0227">DNA damage</keyword>
<dbReference type="InterPro" id="IPR006166">
    <property type="entry name" value="ERCC4_domain"/>
</dbReference>
<keyword evidence="25" id="KW-1185">Reference proteome</keyword>
<evidence type="ECO:0000256" key="19">
    <source>
        <dbReference type="ARBA" id="ARBA00023306"/>
    </source>
</evidence>
<dbReference type="GO" id="GO:0003677">
    <property type="term" value="F:DNA binding"/>
    <property type="evidence" value="ECO:0007669"/>
    <property type="project" value="InterPro"/>
</dbReference>
<name>A0A7I8KLF2_SPIIN</name>
<organism evidence="24 25">
    <name type="scientific">Spirodela intermedia</name>
    <name type="common">Intermediate duckweed</name>
    <dbReference type="NCBI Taxonomy" id="51605"/>
    <lineage>
        <taxon>Eukaryota</taxon>
        <taxon>Viridiplantae</taxon>
        <taxon>Streptophyta</taxon>
        <taxon>Embryophyta</taxon>
        <taxon>Tracheophyta</taxon>
        <taxon>Spermatophyta</taxon>
        <taxon>Magnoliopsida</taxon>
        <taxon>Liliopsida</taxon>
        <taxon>Araceae</taxon>
        <taxon>Lemnoideae</taxon>
        <taxon>Spirodela</taxon>
    </lineage>
</organism>
<dbReference type="GO" id="GO:0004519">
    <property type="term" value="F:endonuclease activity"/>
    <property type="evidence" value="ECO:0007669"/>
    <property type="project" value="UniProtKB-KW"/>
</dbReference>
<feature type="domain" description="ERCC4" evidence="23">
    <location>
        <begin position="266"/>
        <end position="423"/>
    </location>
</feature>
<dbReference type="Pfam" id="PF21292">
    <property type="entry name" value="EME1-MUS81_C"/>
    <property type="match status" value="1"/>
</dbReference>
<comment type="function">
    <text evidence="20">Interacts with MUS81 to form a DNA structure-specific endonuclease with substrate preference for branched DNA structures with a 5'-end at the branch nick. Typical substrates include 3'-flap structures, D-loops, replication forks, nicked Holliday junctions and also intact Holliday junctions with a reduced efficiency. May be required in mitosis for the processing of stalled or collapsed replication fork intermediates. Plays a role in DNA repair and in genotoxic stress-induced homologous recombination (HR) in somatic cells. Mediates a subset of meiotic recombination events that are insensitive to crossover interference.</text>
</comment>
<dbReference type="InterPro" id="IPR047524">
    <property type="entry name" value="XPF_nuclease_EME1_plant/arthr"/>
</dbReference>
<evidence type="ECO:0000256" key="22">
    <source>
        <dbReference type="SAM" id="MobiDB-lite"/>
    </source>
</evidence>
<reference evidence="24" key="1">
    <citation type="submission" date="2020-02" db="EMBL/GenBank/DDBJ databases">
        <authorList>
            <person name="Scholz U."/>
            <person name="Mascher M."/>
            <person name="Fiebig A."/>
        </authorList>
    </citation>
    <scope>NUCLEOTIDE SEQUENCE</scope>
</reference>
<dbReference type="InterPro" id="IPR042530">
    <property type="entry name" value="EME1/EME2_C"/>
</dbReference>
<protein>
    <recommendedName>
        <fullName evidence="23">ERCC4 domain-containing protein</fullName>
    </recommendedName>
</protein>
<evidence type="ECO:0000256" key="17">
    <source>
        <dbReference type="ARBA" id="ARBA00023242"/>
    </source>
</evidence>
<dbReference type="PANTHER" id="PTHR21077">
    <property type="entry name" value="EME1 PROTEIN"/>
    <property type="match status" value="1"/>
</dbReference>
<dbReference type="Gene3D" id="3.40.50.10130">
    <property type="match status" value="1"/>
</dbReference>